<dbReference type="PANTHER" id="PTHR47096">
    <property type="entry name" value="MISSHAPEN LIKE KINASE 1"/>
    <property type="match status" value="1"/>
</dbReference>
<dbReference type="SMART" id="SM00220">
    <property type="entry name" value="S_TKc"/>
    <property type="match status" value="1"/>
</dbReference>
<feature type="compositionally biased region" description="Low complexity" evidence="11">
    <location>
        <begin position="602"/>
        <end position="624"/>
    </location>
</feature>
<evidence type="ECO:0000256" key="9">
    <source>
        <dbReference type="ARBA" id="ARBA00048679"/>
    </source>
</evidence>
<feature type="domain" description="CNH" evidence="13">
    <location>
        <begin position="962"/>
        <end position="1249"/>
    </location>
</feature>
<feature type="compositionally biased region" description="Low complexity" evidence="11">
    <location>
        <begin position="712"/>
        <end position="730"/>
    </location>
</feature>
<gene>
    <name evidence="14" type="ORF">JOB18_010347</name>
</gene>
<dbReference type="Proteomes" id="UP000693946">
    <property type="component" value="Linkage Group LG2"/>
</dbReference>
<comment type="catalytic activity">
    <reaction evidence="8">
        <text>L-threonyl-[protein] + ATP = O-phospho-L-threonyl-[protein] + ADP + H(+)</text>
        <dbReference type="Rhea" id="RHEA:46608"/>
        <dbReference type="Rhea" id="RHEA-COMP:11060"/>
        <dbReference type="Rhea" id="RHEA-COMP:11605"/>
        <dbReference type="ChEBI" id="CHEBI:15378"/>
        <dbReference type="ChEBI" id="CHEBI:30013"/>
        <dbReference type="ChEBI" id="CHEBI:30616"/>
        <dbReference type="ChEBI" id="CHEBI:61977"/>
        <dbReference type="ChEBI" id="CHEBI:456216"/>
        <dbReference type="EC" id="2.7.11.1"/>
    </reaction>
</comment>
<evidence type="ECO:0000313" key="15">
    <source>
        <dbReference type="Proteomes" id="UP000693946"/>
    </source>
</evidence>
<evidence type="ECO:0000256" key="3">
    <source>
        <dbReference type="ARBA" id="ARBA00022527"/>
    </source>
</evidence>
<feature type="compositionally biased region" description="Polar residues" evidence="11">
    <location>
        <begin position="822"/>
        <end position="840"/>
    </location>
</feature>
<evidence type="ECO:0000256" key="6">
    <source>
        <dbReference type="ARBA" id="ARBA00022777"/>
    </source>
</evidence>
<evidence type="ECO:0000256" key="2">
    <source>
        <dbReference type="ARBA" id="ARBA00012513"/>
    </source>
</evidence>
<dbReference type="PROSITE" id="PS00107">
    <property type="entry name" value="PROTEIN_KINASE_ATP"/>
    <property type="match status" value="1"/>
</dbReference>
<evidence type="ECO:0000256" key="10">
    <source>
        <dbReference type="PROSITE-ProRule" id="PRU10141"/>
    </source>
</evidence>
<keyword evidence="3" id="KW-0723">Serine/threonine-protein kinase</keyword>
<feature type="compositionally biased region" description="Polar residues" evidence="11">
    <location>
        <begin position="523"/>
        <end position="532"/>
    </location>
</feature>
<dbReference type="InterPro" id="IPR008271">
    <property type="entry name" value="Ser/Thr_kinase_AS"/>
</dbReference>
<feature type="domain" description="Protein kinase" evidence="12">
    <location>
        <begin position="25"/>
        <end position="289"/>
    </location>
</feature>
<evidence type="ECO:0000256" key="7">
    <source>
        <dbReference type="ARBA" id="ARBA00022840"/>
    </source>
</evidence>
<dbReference type="PROSITE" id="PS50219">
    <property type="entry name" value="CNH"/>
    <property type="match status" value="1"/>
</dbReference>
<dbReference type="InterPro" id="IPR001180">
    <property type="entry name" value="CNH_dom"/>
</dbReference>
<dbReference type="InterPro" id="IPR000719">
    <property type="entry name" value="Prot_kinase_dom"/>
</dbReference>
<dbReference type="PANTHER" id="PTHR47096:SF1">
    <property type="entry name" value="MISSHAPEN LIKE KINASE 1"/>
    <property type="match status" value="1"/>
</dbReference>
<dbReference type="GO" id="GO:0004674">
    <property type="term" value="F:protein serine/threonine kinase activity"/>
    <property type="evidence" value="ECO:0007669"/>
    <property type="project" value="UniProtKB-KW"/>
</dbReference>
<evidence type="ECO:0000256" key="8">
    <source>
        <dbReference type="ARBA" id="ARBA00047899"/>
    </source>
</evidence>
<dbReference type="Pfam" id="PF00069">
    <property type="entry name" value="Pkinase"/>
    <property type="match status" value="1"/>
</dbReference>
<dbReference type="Pfam" id="PF00780">
    <property type="entry name" value="CNH"/>
    <property type="match status" value="1"/>
</dbReference>
<name>A0AAV6R9W7_SOLSE</name>
<reference evidence="14 15" key="1">
    <citation type="journal article" date="2021" name="Sci. Rep.">
        <title>Chromosome anchoring in Senegalese sole (Solea senegalensis) reveals sex-associated markers and genome rearrangements in flatfish.</title>
        <authorList>
            <person name="Guerrero-Cozar I."/>
            <person name="Gomez-Garrido J."/>
            <person name="Berbel C."/>
            <person name="Martinez-Blanch J.F."/>
            <person name="Alioto T."/>
            <person name="Claros M.G."/>
            <person name="Gagnaire P.A."/>
            <person name="Manchado M."/>
        </authorList>
    </citation>
    <scope>NUCLEOTIDE SEQUENCE [LARGE SCALE GENOMIC DNA]</scope>
    <source>
        <strain evidence="14">Sse05_10M</strain>
    </source>
</reference>
<organism evidence="14 15">
    <name type="scientific">Solea senegalensis</name>
    <name type="common">Senegalese sole</name>
    <dbReference type="NCBI Taxonomy" id="28829"/>
    <lineage>
        <taxon>Eukaryota</taxon>
        <taxon>Metazoa</taxon>
        <taxon>Chordata</taxon>
        <taxon>Craniata</taxon>
        <taxon>Vertebrata</taxon>
        <taxon>Euteleostomi</taxon>
        <taxon>Actinopterygii</taxon>
        <taxon>Neopterygii</taxon>
        <taxon>Teleostei</taxon>
        <taxon>Neoteleostei</taxon>
        <taxon>Acanthomorphata</taxon>
        <taxon>Carangaria</taxon>
        <taxon>Pleuronectiformes</taxon>
        <taxon>Pleuronectoidei</taxon>
        <taxon>Soleidae</taxon>
        <taxon>Solea</taxon>
    </lineage>
</organism>
<feature type="compositionally biased region" description="Acidic residues" evidence="11">
    <location>
        <begin position="800"/>
        <end position="819"/>
    </location>
</feature>
<dbReference type="EC" id="2.7.11.1" evidence="2"/>
<evidence type="ECO:0000256" key="4">
    <source>
        <dbReference type="ARBA" id="ARBA00022679"/>
    </source>
</evidence>
<evidence type="ECO:0000313" key="14">
    <source>
        <dbReference type="EMBL" id="KAG7501948.1"/>
    </source>
</evidence>
<keyword evidence="6 14" id="KW-0418">Kinase</keyword>
<evidence type="ECO:0000256" key="11">
    <source>
        <dbReference type="SAM" id="MobiDB-lite"/>
    </source>
</evidence>
<dbReference type="GO" id="GO:0005524">
    <property type="term" value="F:ATP binding"/>
    <property type="evidence" value="ECO:0007669"/>
    <property type="project" value="UniProtKB-UniRule"/>
</dbReference>
<evidence type="ECO:0000256" key="5">
    <source>
        <dbReference type="ARBA" id="ARBA00022741"/>
    </source>
</evidence>
<feature type="compositionally biased region" description="Basic and acidic residues" evidence="11">
    <location>
        <begin position="749"/>
        <end position="766"/>
    </location>
</feature>
<dbReference type="GO" id="GO:0005829">
    <property type="term" value="C:cytosol"/>
    <property type="evidence" value="ECO:0007669"/>
    <property type="project" value="TreeGrafter"/>
</dbReference>
<dbReference type="PROSITE" id="PS50011">
    <property type="entry name" value="PROTEIN_KINASE_DOM"/>
    <property type="match status" value="1"/>
</dbReference>
<feature type="region of interest" description="Disordered" evidence="11">
    <location>
        <begin position="303"/>
        <end position="349"/>
    </location>
</feature>
<dbReference type="FunFam" id="3.30.200.20:FF:000006">
    <property type="entry name" value="TRAF2 and NCK-interacting protein kinase isoform 4"/>
    <property type="match status" value="1"/>
</dbReference>
<dbReference type="InterPro" id="IPR051700">
    <property type="entry name" value="STE20_Ser-Thr_kinase"/>
</dbReference>
<dbReference type="AlphaFoldDB" id="A0AAV6R9W7"/>
<sequence length="1275" mass="144213">MANESPAKSLGEIDLASLRDPAGIFELVEVVGNGTYGQVYKGRHVKTGQLAAIKVMDVTEDEEEEIKLEINMLKKYSHHRNIATYYGAFIKKSPPGHDDQLWLVMEFCGAGSITDLVKNTKGNTLKEDWIAYISREILRGLAHLHAHHVIHRDIKGQNVLLTENAEVKLVDFGVSAQLDRTVGRRNTFIGTPYWMAPEVIACDENPDATYDYRSDLWSCGITAIEMAEGAPPLCDMHPMRALFLIPRNPPPRLKSKKWSKKFFSFIEGCLVKNYTQRPPTEQLLKHPFIRDQPNERQVRIQLKDHIDRTKKKRGEKDETEYEYSGSEEEEEEASEQEGEPSSIVNVPGESTLRRDFIRLQQENKERSEALRRQQLLQEQQLREQEEYKRQLLAERQKRIEQQKEQRRRLEEQQRREREMRRQQEREQRRREQEEKRRVEEMERRRKEEEERRRAEEEKRRADREQEYIRRQLEEEQRHLEILQQQLLHEQAMLLADERYRKNIQGSPQAAQTKPQQPPVPPRSESSYPNGNPASEAPAMHRPADPQVRPHVAALKSSGGSGGMASHSPPVVLRSHSFTEPQVAPSFENQHLRNGQEKHYHHSASSPSFFSSSPSSSSSSSSVSARTEPQPQARPSSHEKAPSAEVPPRVPVRTTSRSPVLPRRDSPHHHGNTPQSGHAVHRSAPSAAEPRLLWERVEKLVPRAASHSGSGGSSSSSSSSNSSSQAGSHCGSGERFRARSSSKSEGSPLQRKENAGKKSEEKRDAVRPGKPADLTALAKELRAVDDVRPQNKVTDYSSSSEDSDTTDEDDDEEVDQEAGEESTSGPEDTKAVSSRLSNGETESVKTMIVHDEGESDAGSTPCKDSTLIVRQSQSSNNMQKHKSSSSFTPFIDPRLLQVSPSTGSALNNVAPPFDLSGYANDARLAEALRADPSRKGSVVNVNPVNTRPQSDTPEIRKYKKRFNSEILCAALWGVNLLVGTESGLMLLDRSGQGKVYPLINRRRFQQMDVLEGLNVLVTISGKKNKLRVYYLSWLRNKILHNDPEVEKKQGWTTVGDLEGCVHYNVVKYERIKFLVLALKNSVEVYAWAPKPYHKFMAFKSFGDLVHRPLLVDLTVEEGQRLKVIYGSCSGFHAVDVDSGAVYDIYLPTHIQTSIQPHAIIILPNTDGIELLVCYEDEGVYVNTYGRITKDVVLQWGEMPTSVAYIRSNQIMGWGEKAIEIRSVETGHLDGVFMHKRAQRLKFLCERNDKVFFASVRSGGSSQVYFMTLGRSNLLSW</sequence>
<comment type="caution">
    <text evidence="14">The sequence shown here is derived from an EMBL/GenBank/DDBJ whole genome shotgun (WGS) entry which is preliminary data.</text>
</comment>
<comment type="similarity">
    <text evidence="1">Belongs to the protein kinase superfamily. STE Ser/Thr protein kinase family. STE20 subfamily.</text>
</comment>
<feature type="compositionally biased region" description="Acidic residues" evidence="11">
    <location>
        <begin position="317"/>
        <end position="338"/>
    </location>
</feature>
<dbReference type="FunFam" id="1.10.510.10:FF:000003">
    <property type="entry name" value="TRAF2 and NCK-interacting protein kinase isoform 4"/>
    <property type="match status" value="1"/>
</dbReference>
<evidence type="ECO:0000259" key="12">
    <source>
        <dbReference type="PROSITE" id="PS50011"/>
    </source>
</evidence>
<feature type="compositionally biased region" description="Basic and acidic residues" evidence="11">
    <location>
        <begin position="691"/>
        <end position="700"/>
    </location>
</feature>
<evidence type="ECO:0000259" key="13">
    <source>
        <dbReference type="PROSITE" id="PS50219"/>
    </source>
</evidence>
<keyword evidence="5 10" id="KW-0547">Nucleotide-binding</keyword>
<evidence type="ECO:0000256" key="1">
    <source>
        <dbReference type="ARBA" id="ARBA00008874"/>
    </source>
</evidence>
<dbReference type="EMBL" id="JAGKHQ010000012">
    <property type="protein sequence ID" value="KAG7501948.1"/>
    <property type="molecule type" value="Genomic_DNA"/>
</dbReference>
<proteinExistence type="inferred from homology"/>
<feature type="binding site" evidence="10">
    <location>
        <position position="54"/>
    </location>
    <ligand>
        <name>ATP</name>
        <dbReference type="ChEBI" id="CHEBI:30616"/>
    </ligand>
</feature>
<feature type="region of interest" description="Disordered" evidence="11">
    <location>
        <begin position="411"/>
        <end position="463"/>
    </location>
</feature>
<comment type="catalytic activity">
    <reaction evidence="9">
        <text>L-seryl-[protein] + ATP = O-phospho-L-seryl-[protein] + ADP + H(+)</text>
        <dbReference type="Rhea" id="RHEA:17989"/>
        <dbReference type="Rhea" id="RHEA-COMP:9863"/>
        <dbReference type="Rhea" id="RHEA-COMP:11604"/>
        <dbReference type="ChEBI" id="CHEBI:15378"/>
        <dbReference type="ChEBI" id="CHEBI:29999"/>
        <dbReference type="ChEBI" id="CHEBI:30616"/>
        <dbReference type="ChEBI" id="CHEBI:83421"/>
        <dbReference type="ChEBI" id="CHEBI:456216"/>
        <dbReference type="EC" id="2.7.11.1"/>
    </reaction>
</comment>
<accession>A0AAV6R9W7</accession>
<protein>
    <recommendedName>
        <fullName evidence="2">non-specific serine/threonine protein kinase</fullName>
        <ecNumber evidence="2">2.7.11.1</ecNumber>
    </recommendedName>
</protein>
<dbReference type="SMART" id="SM00036">
    <property type="entry name" value="CNH"/>
    <property type="match status" value="1"/>
</dbReference>
<keyword evidence="7 10" id="KW-0067">ATP-binding</keyword>
<dbReference type="InterPro" id="IPR017441">
    <property type="entry name" value="Protein_kinase_ATP_BS"/>
</dbReference>
<feature type="region of interest" description="Disordered" evidence="11">
    <location>
        <begin position="505"/>
        <end position="842"/>
    </location>
</feature>
<keyword evidence="4" id="KW-0808">Transferase</keyword>
<dbReference type="PROSITE" id="PS00108">
    <property type="entry name" value="PROTEIN_KINASE_ST"/>
    <property type="match status" value="1"/>
</dbReference>
<feature type="compositionally biased region" description="Basic and acidic residues" evidence="11">
    <location>
        <begin position="778"/>
        <end position="788"/>
    </location>
</feature>
<keyword evidence="15" id="KW-1185">Reference proteome</keyword>